<sequence length="361" mass="36548">MARHTFGGGIADYVVQYGEGGELRLAANAQITFWNASSGGAQITDLVDSTGQPIANGVVTADGNGAIPAFGRGPDGVRAMWAAAAPDAQGPRRLMLASDSGDELADVQGRLVQIEEKLAGVGTITVAPTAPTAPGIGDVWIDTSTPASNEPLAFRAASGAAELWGPGLTCPLPNGLVAGDYLIAVVSLNSDAGQMIATAPGGWTELVAPVFIGGDTRVAVYGTTYVAGQPSPTWTLTGETRVTAALAGYANAAPQPQVGATYQRTGQSAQIDAPSITTAEPGMLVVCAYGEKSAVATSITEPTGTTVRVTQFGLGNSAVPSAMLCDFAQPVAGATGTRTATWNTTSNNGLGVQIGLRRRSE</sequence>
<dbReference type="RefSeq" id="WP_117402158.1">
    <property type="nucleotide sequence ID" value="NZ_QVNQ01000008.1"/>
</dbReference>
<reference evidence="1 2" key="1">
    <citation type="submission" date="2018-08" db="EMBL/GenBank/DDBJ databases">
        <title>Actinomadura spongicola sp. nov., isolated from marine sponge Leucetta chagosensis.</title>
        <authorList>
            <person name="Li L."/>
            <person name="Lin H.W."/>
        </authorList>
    </citation>
    <scope>NUCLEOTIDE SEQUENCE [LARGE SCALE GENOMIC DNA]</scope>
    <source>
        <strain evidence="1 2">LHW52907</strain>
    </source>
</reference>
<gene>
    <name evidence="1" type="ORF">D0T12_25135</name>
</gene>
<dbReference type="AlphaFoldDB" id="A0A372GBE2"/>
<proteinExistence type="predicted"/>
<dbReference type="OrthoDB" id="3436846at2"/>
<name>A0A372GBE2_9ACTN</name>
<organism evidence="1 2">
    <name type="scientific">Actinomadura spongiicola</name>
    <dbReference type="NCBI Taxonomy" id="2303421"/>
    <lineage>
        <taxon>Bacteria</taxon>
        <taxon>Bacillati</taxon>
        <taxon>Actinomycetota</taxon>
        <taxon>Actinomycetes</taxon>
        <taxon>Streptosporangiales</taxon>
        <taxon>Thermomonosporaceae</taxon>
        <taxon>Actinomadura</taxon>
    </lineage>
</organism>
<evidence type="ECO:0000313" key="2">
    <source>
        <dbReference type="Proteomes" id="UP000262882"/>
    </source>
</evidence>
<dbReference type="Proteomes" id="UP000262882">
    <property type="component" value="Unassembled WGS sequence"/>
</dbReference>
<accession>A0A372GBE2</accession>
<keyword evidence="2" id="KW-1185">Reference proteome</keyword>
<evidence type="ECO:0000313" key="1">
    <source>
        <dbReference type="EMBL" id="RFS82728.1"/>
    </source>
</evidence>
<comment type="caution">
    <text evidence="1">The sequence shown here is derived from an EMBL/GenBank/DDBJ whole genome shotgun (WGS) entry which is preliminary data.</text>
</comment>
<protein>
    <submittedName>
        <fullName evidence="1">Uncharacterized protein</fullName>
    </submittedName>
</protein>
<dbReference type="EMBL" id="QVNQ01000008">
    <property type="protein sequence ID" value="RFS82728.1"/>
    <property type="molecule type" value="Genomic_DNA"/>
</dbReference>